<organism evidence="1 2">
    <name type="scientific">Ixodes persulcatus</name>
    <name type="common">Taiga tick</name>
    <dbReference type="NCBI Taxonomy" id="34615"/>
    <lineage>
        <taxon>Eukaryota</taxon>
        <taxon>Metazoa</taxon>
        <taxon>Ecdysozoa</taxon>
        <taxon>Arthropoda</taxon>
        <taxon>Chelicerata</taxon>
        <taxon>Arachnida</taxon>
        <taxon>Acari</taxon>
        <taxon>Parasitiformes</taxon>
        <taxon>Ixodida</taxon>
        <taxon>Ixodoidea</taxon>
        <taxon>Ixodidae</taxon>
        <taxon>Ixodinae</taxon>
        <taxon>Ixodes</taxon>
    </lineage>
</organism>
<sequence>MQRIRLLTLPGYKLDRKLGDFKARFRKDRHPVNTGAKPWSPNTGVLDSLRCRKLGRLVCMLGTQGALVSIVNKAHAAAHVDHNRSFSFPRGILESNCLISMEEFKDACDLLGQHVNTPMSQDQVEELARSIDINKDGFIDFNEFLEAFRLVDKCPPSSGIGAEDSVVNRMADERVAPSEPRCNGVPVSDSAEPESYCTKL</sequence>
<name>A0AC60QKU6_IXOPE</name>
<dbReference type="EMBL" id="JABSTQ010007527">
    <property type="protein sequence ID" value="KAG0435578.1"/>
    <property type="molecule type" value="Genomic_DNA"/>
</dbReference>
<comment type="caution">
    <text evidence="1">The sequence shown here is derived from an EMBL/GenBank/DDBJ whole genome shotgun (WGS) entry which is preliminary data.</text>
</comment>
<accession>A0AC60QKU6</accession>
<reference evidence="1 2" key="1">
    <citation type="journal article" date="2020" name="Cell">
        <title>Large-Scale Comparative Analyses of Tick Genomes Elucidate Their Genetic Diversity and Vector Capacities.</title>
        <authorList>
            <consortium name="Tick Genome and Microbiome Consortium (TIGMIC)"/>
            <person name="Jia N."/>
            <person name="Wang J."/>
            <person name="Shi W."/>
            <person name="Du L."/>
            <person name="Sun Y."/>
            <person name="Zhan W."/>
            <person name="Jiang J.F."/>
            <person name="Wang Q."/>
            <person name="Zhang B."/>
            <person name="Ji P."/>
            <person name="Bell-Sakyi L."/>
            <person name="Cui X.M."/>
            <person name="Yuan T.T."/>
            <person name="Jiang B.G."/>
            <person name="Yang W.F."/>
            <person name="Lam T.T."/>
            <person name="Chang Q.C."/>
            <person name="Ding S.J."/>
            <person name="Wang X.J."/>
            <person name="Zhu J.G."/>
            <person name="Ruan X.D."/>
            <person name="Zhao L."/>
            <person name="Wei J.T."/>
            <person name="Ye R.Z."/>
            <person name="Que T.C."/>
            <person name="Du C.H."/>
            <person name="Zhou Y.H."/>
            <person name="Cheng J.X."/>
            <person name="Dai P.F."/>
            <person name="Guo W.B."/>
            <person name="Han X.H."/>
            <person name="Huang E.J."/>
            <person name="Li L.F."/>
            <person name="Wei W."/>
            <person name="Gao Y.C."/>
            <person name="Liu J.Z."/>
            <person name="Shao H.Z."/>
            <person name="Wang X."/>
            <person name="Wang C.C."/>
            <person name="Yang T.C."/>
            <person name="Huo Q.B."/>
            <person name="Li W."/>
            <person name="Chen H.Y."/>
            <person name="Chen S.E."/>
            <person name="Zhou L.G."/>
            <person name="Ni X.B."/>
            <person name="Tian J.H."/>
            <person name="Sheng Y."/>
            <person name="Liu T."/>
            <person name="Pan Y.S."/>
            <person name="Xia L.Y."/>
            <person name="Li J."/>
            <person name="Zhao F."/>
            <person name="Cao W.C."/>
        </authorList>
    </citation>
    <scope>NUCLEOTIDE SEQUENCE [LARGE SCALE GENOMIC DNA]</scope>
    <source>
        <strain evidence="1">Iper-2018</strain>
    </source>
</reference>
<proteinExistence type="predicted"/>
<protein>
    <submittedName>
        <fullName evidence="1">Uncharacterized protein</fullName>
    </submittedName>
</protein>
<evidence type="ECO:0000313" key="2">
    <source>
        <dbReference type="Proteomes" id="UP000805193"/>
    </source>
</evidence>
<evidence type="ECO:0000313" key="1">
    <source>
        <dbReference type="EMBL" id="KAG0435578.1"/>
    </source>
</evidence>
<dbReference type="Proteomes" id="UP000805193">
    <property type="component" value="Unassembled WGS sequence"/>
</dbReference>
<keyword evidence="2" id="KW-1185">Reference proteome</keyword>
<gene>
    <name evidence="1" type="ORF">HPB47_018406</name>
</gene>